<dbReference type="RefSeq" id="WP_040412186.1">
    <property type="nucleotide sequence ID" value="NZ_BAABXR010000002.1"/>
</dbReference>
<sequence>MDSYTNVSGQCCGFCGRTVCAPSGRNCGCMQQDPVPLPSYSYDQNWNNSSMPMPTPSFRSDNMSDAMPDYTFMPAPAPAPAPTPAPAPAPAPAPLCPNTSVGPLEQQYPVAMAYVPWQQWQTTYPLDQALMQGTIFPELDLQFNYGRCSK</sequence>
<dbReference type="InterPro" id="IPR020256">
    <property type="entry name" value="Spore_coat_CotJA"/>
</dbReference>
<organism evidence="2 3">
    <name type="scientific">Enterocloster asparagiformis</name>
    <dbReference type="NCBI Taxonomy" id="333367"/>
    <lineage>
        <taxon>Bacteria</taxon>
        <taxon>Bacillati</taxon>
        <taxon>Bacillota</taxon>
        <taxon>Clostridia</taxon>
        <taxon>Lachnospirales</taxon>
        <taxon>Lachnospiraceae</taxon>
        <taxon>Enterocloster</taxon>
    </lineage>
</organism>
<gene>
    <name evidence="2" type="ORF">DWV29_21155</name>
</gene>
<dbReference type="Proteomes" id="UP000283880">
    <property type="component" value="Unassembled WGS sequence"/>
</dbReference>
<dbReference type="Pfam" id="PF11007">
    <property type="entry name" value="CotJA"/>
    <property type="match status" value="1"/>
</dbReference>
<accession>A0A413FAL7</accession>
<evidence type="ECO:0000256" key="1">
    <source>
        <dbReference type="SAM" id="MobiDB-lite"/>
    </source>
</evidence>
<evidence type="ECO:0000313" key="2">
    <source>
        <dbReference type="EMBL" id="RGX25779.1"/>
    </source>
</evidence>
<feature type="region of interest" description="Disordered" evidence="1">
    <location>
        <begin position="69"/>
        <end position="88"/>
    </location>
</feature>
<proteinExistence type="predicted"/>
<feature type="compositionally biased region" description="Pro residues" evidence="1">
    <location>
        <begin position="75"/>
        <end position="88"/>
    </location>
</feature>
<dbReference type="AlphaFoldDB" id="A0A413FAL7"/>
<name>A0A413FAL7_9FIRM</name>
<dbReference type="EMBL" id="QSBM01000018">
    <property type="protein sequence ID" value="RGX25779.1"/>
    <property type="molecule type" value="Genomic_DNA"/>
</dbReference>
<comment type="caution">
    <text evidence="2">The sequence shown here is derived from an EMBL/GenBank/DDBJ whole genome shotgun (WGS) entry which is preliminary data.</text>
</comment>
<reference evidence="2 3" key="1">
    <citation type="submission" date="2018-08" db="EMBL/GenBank/DDBJ databases">
        <title>A genome reference for cultivated species of the human gut microbiota.</title>
        <authorList>
            <person name="Zou Y."/>
            <person name="Xue W."/>
            <person name="Luo G."/>
        </authorList>
    </citation>
    <scope>NUCLEOTIDE SEQUENCE [LARGE SCALE GENOMIC DNA]</scope>
    <source>
        <strain evidence="2 3">AF04-15</strain>
    </source>
</reference>
<dbReference type="OrthoDB" id="9800571at2"/>
<protein>
    <submittedName>
        <fullName evidence="2">Spore coat associated protein CotJA</fullName>
    </submittedName>
</protein>
<evidence type="ECO:0000313" key="3">
    <source>
        <dbReference type="Proteomes" id="UP000283880"/>
    </source>
</evidence>